<feature type="non-terminal residue" evidence="3">
    <location>
        <position position="315"/>
    </location>
</feature>
<keyword evidence="3" id="KW-0378">Hydrolase</keyword>
<proteinExistence type="predicted"/>
<dbReference type="GO" id="GO:0016052">
    <property type="term" value="P:carbohydrate catabolic process"/>
    <property type="evidence" value="ECO:0007669"/>
    <property type="project" value="InterPro"/>
</dbReference>
<feature type="domain" description="DUF5916" evidence="2">
    <location>
        <begin position="218"/>
        <end position="301"/>
    </location>
</feature>
<name>A0A7C0XBS7_UNCW3</name>
<dbReference type="InterPro" id="IPR045670">
    <property type="entry name" value="DUF5916"/>
</dbReference>
<dbReference type="CDD" id="cd09618">
    <property type="entry name" value="CBM9_like_2"/>
    <property type="match status" value="1"/>
</dbReference>
<organism evidence="3">
    <name type="scientific">candidate division WOR-3 bacterium</name>
    <dbReference type="NCBI Taxonomy" id="2052148"/>
    <lineage>
        <taxon>Bacteria</taxon>
        <taxon>Bacteria division WOR-3</taxon>
    </lineage>
</organism>
<gene>
    <name evidence="3" type="ORF">ENG67_06250</name>
</gene>
<dbReference type="InterPro" id="IPR010502">
    <property type="entry name" value="Carb-bd_dom_fam9"/>
</dbReference>
<dbReference type="EMBL" id="DRBW01000228">
    <property type="protein sequence ID" value="HDM90787.1"/>
    <property type="molecule type" value="Genomic_DNA"/>
</dbReference>
<protein>
    <submittedName>
        <fullName evidence="3">Hydrolase</fullName>
    </submittedName>
</protein>
<evidence type="ECO:0000313" key="3">
    <source>
        <dbReference type="EMBL" id="HDM90787.1"/>
    </source>
</evidence>
<dbReference type="Pfam" id="PF06452">
    <property type="entry name" value="CBM9_1"/>
    <property type="match status" value="1"/>
</dbReference>
<dbReference type="GO" id="GO:0030246">
    <property type="term" value="F:carbohydrate binding"/>
    <property type="evidence" value="ECO:0007669"/>
    <property type="project" value="InterPro"/>
</dbReference>
<dbReference type="Gene3D" id="2.60.40.1190">
    <property type="match status" value="1"/>
</dbReference>
<comment type="caution">
    <text evidence="3">The sequence shown here is derived from an EMBL/GenBank/DDBJ whole genome shotgun (WGS) entry which is preliminary data.</text>
</comment>
<accession>A0A7C0XBS7</accession>
<feature type="domain" description="Carbohydrate-binding" evidence="1">
    <location>
        <begin position="27"/>
        <end position="177"/>
    </location>
</feature>
<dbReference type="GO" id="GO:0004553">
    <property type="term" value="F:hydrolase activity, hydrolyzing O-glycosyl compounds"/>
    <property type="evidence" value="ECO:0007669"/>
    <property type="project" value="InterPro"/>
</dbReference>
<dbReference type="SUPFAM" id="SSF49344">
    <property type="entry name" value="CBD9-like"/>
    <property type="match status" value="1"/>
</dbReference>
<reference evidence="3" key="1">
    <citation type="journal article" date="2020" name="mSystems">
        <title>Genome- and Community-Level Interaction Insights into Carbon Utilization and Element Cycling Functions of Hydrothermarchaeota in Hydrothermal Sediment.</title>
        <authorList>
            <person name="Zhou Z."/>
            <person name="Liu Y."/>
            <person name="Xu W."/>
            <person name="Pan J."/>
            <person name="Luo Z.H."/>
            <person name="Li M."/>
        </authorList>
    </citation>
    <scope>NUCLEOTIDE SEQUENCE [LARGE SCALE GENOMIC DNA]</scope>
    <source>
        <strain evidence="3">HyVt-237</strain>
    </source>
</reference>
<evidence type="ECO:0000259" key="2">
    <source>
        <dbReference type="Pfam" id="PF19313"/>
    </source>
</evidence>
<dbReference type="Pfam" id="PF19313">
    <property type="entry name" value="DUF5916"/>
    <property type="match status" value="1"/>
</dbReference>
<evidence type="ECO:0000259" key="1">
    <source>
        <dbReference type="Pfam" id="PF06452"/>
    </source>
</evidence>
<dbReference type="AlphaFoldDB" id="A0A7C0XBS7"/>
<dbReference type="Proteomes" id="UP000885931">
    <property type="component" value="Unassembled WGS sequence"/>
</dbReference>
<sequence length="315" mass="36224">MMTELLYLLIATTKTLAVRTVDRAPVIDGVLENQWFEAEPVADFVQFFPDEGENPSESTEVYILQDRENLYVAFRCFQKSKADIRITQKDECGGDCVGIFLDTFHNGRTAYGFEVNRAGVLGDFYISDDGREEDWSYEGIWEAASGEIPGGYVVEIRIPFKSLRYSRNSSVWGVNFMREIRSLNETDYWIPMKKSEGLRVSRFGELRGISPPASGKYLEIYPVSMMRSEKIEGEKADIKPDFGLDLRWDPTPQLTIQATINPDFAQIEADPYEVNLSRYETYLTEMRPFFTEGKRIFETSGFGEMGFYSPFNIFY</sequence>